<sequence>MRQVVTTMQDDQGYVTTERSSGPTTTKMSLKSNDDYKPHSNDFLVIGVPETTNLLLGMPWLKAVKYQYKKKKVYKSVFKQQLSSCLPPRERGEHVMDVVTKEAIFRRQWRQSPGQEKVIMDWTREMRGAGLIRPSTSPHGAPTLCVKKKLSAGE</sequence>
<proteinExistence type="predicted"/>
<dbReference type="Proteomes" id="UP000018721">
    <property type="component" value="Unassembled WGS sequence"/>
</dbReference>
<evidence type="ECO:0000256" key="1">
    <source>
        <dbReference type="SAM" id="MobiDB-lite"/>
    </source>
</evidence>
<dbReference type="HOGENOM" id="CLU_1707761_0_0_1"/>
<evidence type="ECO:0000313" key="3">
    <source>
        <dbReference type="Proteomes" id="UP000018721"/>
    </source>
</evidence>
<reference evidence="2 3" key="1">
    <citation type="submission" date="2013-11" db="EMBL/GenBank/DDBJ databases">
        <title>The Genome Sequence of Phytophthora parasitica P1569.</title>
        <authorList>
            <consortium name="The Broad Institute Genomics Platform"/>
            <person name="Russ C."/>
            <person name="Tyler B."/>
            <person name="Panabieres F."/>
            <person name="Shan W."/>
            <person name="Tripathy S."/>
            <person name="Grunwald N."/>
            <person name="Machado M."/>
            <person name="Johnson C.S."/>
            <person name="Arredondo F."/>
            <person name="Hong C."/>
            <person name="Coffey M."/>
            <person name="Young S.K."/>
            <person name="Zeng Q."/>
            <person name="Gargeya S."/>
            <person name="Fitzgerald M."/>
            <person name="Abouelleil A."/>
            <person name="Alvarado L."/>
            <person name="Chapman S.B."/>
            <person name="Gainer-Dewar J."/>
            <person name="Goldberg J."/>
            <person name="Griggs A."/>
            <person name="Gujja S."/>
            <person name="Hansen M."/>
            <person name="Howarth C."/>
            <person name="Imamovic A."/>
            <person name="Ireland A."/>
            <person name="Larimer J."/>
            <person name="McCowan C."/>
            <person name="Murphy C."/>
            <person name="Pearson M."/>
            <person name="Poon T.W."/>
            <person name="Priest M."/>
            <person name="Roberts A."/>
            <person name="Saif S."/>
            <person name="Shea T."/>
            <person name="Sykes S."/>
            <person name="Wortman J."/>
            <person name="Nusbaum C."/>
            <person name="Birren B."/>
        </authorList>
    </citation>
    <scope>NUCLEOTIDE SEQUENCE [LARGE SCALE GENOMIC DNA]</scope>
    <source>
        <strain evidence="2 3">P1569</strain>
    </source>
</reference>
<evidence type="ECO:0008006" key="4">
    <source>
        <dbReference type="Google" id="ProtNLM"/>
    </source>
</evidence>
<name>V9F048_PHYNI</name>
<dbReference type="InterPro" id="IPR043502">
    <property type="entry name" value="DNA/RNA_pol_sf"/>
</dbReference>
<dbReference type="Gene3D" id="3.10.10.10">
    <property type="entry name" value="HIV Type 1 Reverse Transcriptase, subunit A, domain 1"/>
    <property type="match status" value="1"/>
</dbReference>
<comment type="caution">
    <text evidence="2">The sequence shown here is derived from an EMBL/GenBank/DDBJ whole genome shotgun (WGS) entry which is preliminary data.</text>
</comment>
<dbReference type="AlphaFoldDB" id="V9F048"/>
<dbReference type="EMBL" id="ANIZ01001835">
    <property type="protein sequence ID" value="ETI44456.1"/>
    <property type="molecule type" value="Genomic_DNA"/>
</dbReference>
<keyword evidence="3" id="KW-1185">Reference proteome</keyword>
<feature type="region of interest" description="Disordered" evidence="1">
    <location>
        <begin position="1"/>
        <end position="28"/>
    </location>
</feature>
<accession>V9F048</accession>
<dbReference type="SUPFAM" id="SSF56672">
    <property type="entry name" value="DNA/RNA polymerases"/>
    <property type="match status" value="1"/>
</dbReference>
<evidence type="ECO:0000313" key="2">
    <source>
        <dbReference type="EMBL" id="ETI44456.1"/>
    </source>
</evidence>
<gene>
    <name evidence="2" type="ORF">F443_10834</name>
</gene>
<organism evidence="2 3">
    <name type="scientific">Phytophthora nicotianae P1569</name>
    <dbReference type="NCBI Taxonomy" id="1317065"/>
    <lineage>
        <taxon>Eukaryota</taxon>
        <taxon>Sar</taxon>
        <taxon>Stramenopiles</taxon>
        <taxon>Oomycota</taxon>
        <taxon>Peronosporomycetes</taxon>
        <taxon>Peronosporales</taxon>
        <taxon>Peronosporaceae</taxon>
        <taxon>Phytophthora</taxon>
    </lineage>
</organism>
<protein>
    <recommendedName>
        <fullName evidence="4">Reverse transcriptase domain-containing protein</fullName>
    </recommendedName>
</protein>